<proteinExistence type="inferred from homology"/>
<sequence>MDSTTRHIADYIASHKLLDKNHPVITGLSGGADSVALLAILKQLGYNVIACHCNFMLRGDESLRDRNHAARIASDLDVPFCETTFDTTTYAREKGISIEMAARELRYRWFEEMRIRHHADAIAVAHHRDDNIETLLLNLTRGTGIAGLTGMKPRNGYIVRPLLEISRQEILTFLSRCHLTYVNDSTNAETLYTRNKIRLEVLPLLRTLNPAVDESIRRTINNLAESEKVYRYAIGQLQKEVCETKEGNLYIDITQLQASPSPEALLFETLAPYGFNASQLVDILACCTSPQPGKIFMGANHRLVCDRKHLIVTPLPQTGIQASVVATWEKEETHDAAGITLSYHQAQGFA</sequence>
<reference evidence="8" key="1">
    <citation type="journal article" date="2021" name="PeerJ">
        <title>Extensive microbial diversity within the chicken gut microbiome revealed by metagenomics and culture.</title>
        <authorList>
            <person name="Gilroy R."/>
            <person name="Ravi A."/>
            <person name="Getino M."/>
            <person name="Pursley I."/>
            <person name="Horton D.L."/>
            <person name="Alikhan N.F."/>
            <person name="Baker D."/>
            <person name="Gharbi K."/>
            <person name="Hall N."/>
            <person name="Watson M."/>
            <person name="Adriaenssens E.M."/>
            <person name="Foster-Nyarko E."/>
            <person name="Jarju S."/>
            <person name="Secka A."/>
            <person name="Antonio M."/>
            <person name="Oren A."/>
            <person name="Chaudhuri R.R."/>
            <person name="La Ragione R."/>
            <person name="Hildebrand F."/>
            <person name="Pallen M.J."/>
        </authorList>
    </citation>
    <scope>NUCLEOTIDE SEQUENCE</scope>
    <source>
        <strain evidence="8">ChiHjej12B11-16260</strain>
    </source>
</reference>
<evidence type="ECO:0000256" key="4">
    <source>
        <dbReference type="ARBA" id="ARBA00022741"/>
    </source>
</evidence>
<keyword evidence="5" id="KW-0067">ATP-binding</keyword>
<evidence type="ECO:0000256" key="2">
    <source>
        <dbReference type="ARBA" id="ARBA00022598"/>
    </source>
</evidence>
<comment type="catalytic activity">
    <reaction evidence="6">
        <text>cytidine(34) in tRNA(Ile2) + L-lysine + ATP = lysidine(34) in tRNA(Ile2) + AMP + diphosphate + H(+)</text>
        <dbReference type="Rhea" id="RHEA:43744"/>
        <dbReference type="Rhea" id="RHEA-COMP:10625"/>
        <dbReference type="Rhea" id="RHEA-COMP:10670"/>
        <dbReference type="ChEBI" id="CHEBI:15378"/>
        <dbReference type="ChEBI" id="CHEBI:30616"/>
        <dbReference type="ChEBI" id="CHEBI:32551"/>
        <dbReference type="ChEBI" id="CHEBI:33019"/>
        <dbReference type="ChEBI" id="CHEBI:82748"/>
        <dbReference type="ChEBI" id="CHEBI:83665"/>
        <dbReference type="ChEBI" id="CHEBI:456215"/>
        <dbReference type="EC" id="6.3.4.19"/>
    </reaction>
</comment>
<evidence type="ECO:0000256" key="1">
    <source>
        <dbReference type="ARBA" id="ARBA00013267"/>
    </source>
</evidence>
<dbReference type="SUPFAM" id="SSF52402">
    <property type="entry name" value="Adenine nucleotide alpha hydrolases-like"/>
    <property type="match status" value="1"/>
</dbReference>
<dbReference type="EC" id="6.3.4.19" evidence="1"/>
<reference evidence="8" key="2">
    <citation type="submission" date="2021-04" db="EMBL/GenBank/DDBJ databases">
        <authorList>
            <person name="Gilroy R."/>
        </authorList>
    </citation>
    <scope>NUCLEOTIDE SEQUENCE</scope>
    <source>
        <strain evidence="8">ChiHjej12B11-16260</strain>
    </source>
</reference>
<dbReference type="CDD" id="cd01992">
    <property type="entry name" value="TilS_N"/>
    <property type="match status" value="1"/>
</dbReference>
<dbReference type="InterPro" id="IPR012094">
    <property type="entry name" value="tRNA_Ile_lys_synt"/>
</dbReference>
<evidence type="ECO:0000256" key="6">
    <source>
        <dbReference type="ARBA" id="ARBA00048539"/>
    </source>
</evidence>
<comment type="caution">
    <text evidence="8">The sequence shown here is derived from an EMBL/GenBank/DDBJ whole genome shotgun (WGS) entry which is preliminary data.</text>
</comment>
<keyword evidence="4" id="KW-0547">Nucleotide-binding</keyword>
<dbReference type="Pfam" id="PF01171">
    <property type="entry name" value="ATP_bind_3"/>
    <property type="match status" value="1"/>
</dbReference>
<feature type="domain" description="tRNA(Ile)-lysidine/2-thiocytidine synthase N-terminal" evidence="7">
    <location>
        <begin position="24"/>
        <end position="199"/>
    </location>
</feature>
<dbReference type="GO" id="GO:0032267">
    <property type="term" value="F:tRNA(Ile)-lysidine synthase activity"/>
    <property type="evidence" value="ECO:0007669"/>
    <property type="project" value="UniProtKB-EC"/>
</dbReference>
<evidence type="ECO:0000256" key="3">
    <source>
        <dbReference type="ARBA" id="ARBA00022694"/>
    </source>
</evidence>
<organism evidence="8 9">
    <name type="scientific">Candidatus Barnesiella excrementipullorum</name>
    <dbReference type="NCBI Taxonomy" id="2838479"/>
    <lineage>
        <taxon>Bacteria</taxon>
        <taxon>Pseudomonadati</taxon>
        <taxon>Bacteroidota</taxon>
        <taxon>Bacteroidia</taxon>
        <taxon>Bacteroidales</taxon>
        <taxon>Barnesiellaceae</taxon>
        <taxon>Barnesiella</taxon>
    </lineage>
</organism>
<evidence type="ECO:0000313" key="8">
    <source>
        <dbReference type="EMBL" id="HIX44845.1"/>
    </source>
</evidence>
<feature type="non-terminal residue" evidence="8">
    <location>
        <position position="350"/>
    </location>
</feature>
<dbReference type="InterPro" id="IPR014729">
    <property type="entry name" value="Rossmann-like_a/b/a_fold"/>
</dbReference>
<keyword evidence="2 8" id="KW-0436">Ligase</keyword>
<dbReference type="PANTHER" id="PTHR43033">
    <property type="entry name" value="TRNA(ILE)-LYSIDINE SYNTHASE-RELATED"/>
    <property type="match status" value="1"/>
</dbReference>
<keyword evidence="3" id="KW-0819">tRNA processing</keyword>
<dbReference type="HAMAP" id="MF_01161">
    <property type="entry name" value="tRNA_Ile_lys_synt"/>
    <property type="match status" value="1"/>
</dbReference>
<evidence type="ECO:0000256" key="5">
    <source>
        <dbReference type="ARBA" id="ARBA00022840"/>
    </source>
</evidence>
<protein>
    <recommendedName>
        <fullName evidence="1">tRNA(Ile)-lysidine synthetase</fullName>
        <ecNumber evidence="1">6.3.4.19</ecNumber>
    </recommendedName>
</protein>
<accession>A0A9D2AP81</accession>
<dbReference type="Proteomes" id="UP000824246">
    <property type="component" value="Unassembled WGS sequence"/>
</dbReference>
<dbReference type="Gene3D" id="3.40.50.620">
    <property type="entry name" value="HUPs"/>
    <property type="match status" value="1"/>
</dbReference>
<dbReference type="InterPro" id="IPR012795">
    <property type="entry name" value="tRNA_Ile_lys_synt_N"/>
</dbReference>
<evidence type="ECO:0000313" key="9">
    <source>
        <dbReference type="Proteomes" id="UP000824246"/>
    </source>
</evidence>
<dbReference type="InterPro" id="IPR011063">
    <property type="entry name" value="TilS/TtcA_N"/>
</dbReference>
<dbReference type="EMBL" id="DXFB01000032">
    <property type="protein sequence ID" value="HIX44845.1"/>
    <property type="molecule type" value="Genomic_DNA"/>
</dbReference>
<dbReference type="PANTHER" id="PTHR43033:SF1">
    <property type="entry name" value="TRNA(ILE)-LYSIDINE SYNTHASE-RELATED"/>
    <property type="match status" value="1"/>
</dbReference>
<dbReference type="NCBIfam" id="TIGR02432">
    <property type="entry name" value="lysidine_TilS_N"/>
    <property type="match status" value="1"/>
</dbReference>
<dbReference type="GO" id="GO:0008033">
    <property type="term" value="P:tRNA processing"/>
    <property type="evidence" value="ECO:0007669"/>
    <property type="project" value="UniProtKB-KW"/>
</dbReference>
<dbReference type="GO" id="GO:0005524">
    <property type="term" value="F:ATP binding"/>
    <property type="evidence" value="ECO:0007669"/>
    <property type="project" value="UniProtKB-KW"/>
</dbReference>
<dbReference type="AlphaFoldDB" id="A0A9D2AP81"/>
<gene>
    <name evidence="8" type="primary">tilS</name>
    <name evidence="8" type="ORF">H9982_01355</name>
</gene>
<name>A0A9D2AP81_9BACT</name>
<evidence type="ECO:0000259" key="7">
    <source>
        <dbReference type="Pfam" id="PF01171"/>
    </source>
</evidence>